<evidence type="ECO:0000313" key="2">
    <source>
        <dbReference type="Proteomes" id="UP001295444"/>
    </source>
</evidence>
<protein>
    <submittedName>
        <fullName evidence="1">Uncharacterized protein</fullName>
    </submittedName>
</protein>
<reference evidence="1" key="1">
    <citation type="submission" date="2022-03" db="EMBL/GenBank/DDBJ databases">
        <authorList>
            <person name="Alioto T."/>
            <person name="Alioto T."/>
            <person name="Gomez Garrido J."/>
        </authorList>
    </citation>
    <scope>NUCLEOTIDE SEQUENCE</scope>
</reference>
<name>A0AAD1REM0_PELCU</name>
<gene>
    <name evidence="1" type="ORF">PECUL_23A026669</name>
</gene>
<evidence type="ECO:0000313" key="1">
    <source>
        <dbReference type="EMBL" id="CAH2251316.1"/>
    </source>
</evidence>
<accession>A0AAD1REM0</accession>
<keyword evidence="2" id="KW-1185">Reference proteome</keyword>
<organism evidence="1 2">
    <name type="scientific">Pelobates cultripes</name>
    <name type="common">Western spadefoot toad</name>
    <dbReference type="NCBI Taxonomy" id="61616"/>
    <lineage>
        <taxon>Eukaryota</taxon>
        <taxon>Metazoa</taxon>
        <taxon>Chordata</taxon>
        <taxon>Craniata</taxon>
        <taxon>Vertebrata</taxon>
        <taxon>Euteleostomi</taxon>
        <taxon>Amphibia</taxon>
        <taxon>Batrachia</taxon>
        <taxon>Anura</taxon>
        <taxon>Pelobatoidea</taxon>
        <taxon>Pelobatidae</taxon>
        <taxon>Pelobates</taxon>
    </lineage>
</organism>
<proteinExistence type="predicted"/>
<sequence>MHLALDWLQYFSIIFLQCILSMYPELLSVLFCFPELPIVLLPLSTTAFRQDLSLEVPTILSLIQPWAFRQHELLLLLDSSIPQPHTTRTPATYVYVIALPTASLIDMINNTHYMARHLQNINQSLHETQKQTIIVANKLHSIDNKIVADTGHHWYNIFTGWSPSAKGVCGGTAAC</sequence>
<dbReference type="Proteomes" id="UP001295444">
    <property type="component" value="Chromosome 02"/>
</dbReference>
<dbReference type="AlphaFoldDB" id="A0AAD1REM0"/>
<dbReference type="EMBL" id="OW240913">
    <property type="protein sequence ID" value="CAH2251316.1"/>
    <property type="molecule type" value="Genomic_DNA"/>
</dbReference>